<proteinExistence type="predicted"/>
<feature type="compositionally biased region" description="Low complexity" evidence="1">
    <location>
        <begin position="36"/>
        <end position="58"/>
    </location>
</feature>
<name>A0A0L6CL63_9MICO</name>
<dbReference type="GO" id="GO:0005975">
    <property type="term" value="P:carbohydrate metabolic process"/>
    <property type="evidence" value="ECO:0007669"/>
    <property type="project" value="InterPro"/>
</dbReference>
<dbReference type="PROSITE" id="PS51318">
    <property type="entry name" value="TAT"/>
    <property type="match status" value="1"/>
</dbReference>
<keyword evidence="4" id="KW-1185">Reference proteome</keyword>
<gene>
    <name evidence="3" type="ORF">VV01_15810</name>
</gene>
<evidence type="ECO:0000313" key="4">
    <source>
        <dbReference type="Proteomes" id="UP000037397"/>
    </source>
</evidence>
<dbReference type="PANTHER" id="PTHR45985">
    <property type="match status" value="1"/>
</dbReference>
<dbReference type="EMBL" id="LAIR01000002">
    <property type="protein sequence ID" value="KNX38273.1"/>
    <property type="molecule type" value="Genomic_DNA"/>
</dbReference>
<sequence>MEKVSRRAALGAAAVGASAALGACTSDDIRPPAALTGRRTPTPKTSSTSASPTPTGTPIGDGSMSDTGPQPHQPPPPQPLRAGQRPPQFVVISWDGGGQTGAGLNSYFQDVARAYDARMTFFLSAIYFLPQAKKALYHPPHHRVGASDIGYFPDRYVHATIEQTGKAWLAGHEIGTHFNGHFCGPTGVSAWSPADWKVEIEHVHRFVAQWRTNTGFTDLPSLPFDYRTELVGGRAPCLEGSANLRRAASELGWRYDSSATRPASWPRKDCGLWDLSMQPIPLPGTRAGVISMDYNFMANQSGGPNGDPAMRPAWKKATVASYTAGFRRAYDGNRAPLVIGNHFEQWNGGIYMEAVEEAMRVMAQQPDTRFVTMRGLCDWLDAQTPAVIQRLQALNGAPTGGWDTYLRLT</sequence>
<protein>
    <submittedName>
        <fullName evidence="3">Lipoprotein</fullName>
    </submittedName>
</protein>
<dbReference type="STRING" id="1631356.VV01_15810"/>
<organism evidence="3 4">
    <name type="scientific">Luteipulveratus halotolerans</name>
    <dbReference type="NCBI Taxonomy" id="1631356"/>
    <lineage>
        <taxon>Bacteria</taxon>
        <taxon>Bacillati</taxon>
        <taxon>Actinomycetota</taxon>
        <taxon>Actinomycetes</taxon>
        <taxon>Micrococcales</taxon>
        <taxon>Dermacoccaceae</taxon>
        <taxon>Luteipulveratus</taxon>
    </lineage>
</organism>
<dbReference type="PANTHER" id="PTHR45985:SF3">
    <property type="entry name" value="CHITIN DEACETYLASE-LIKE 4"/>
    <property type="match status" value="1"/>
</dbReference>
<dbReference type="Proteomes" id="UP000037397">
    <property type="component" value="Unassembled WGS sequence"/>
</dbReference>
<dbReference type="InterPro" id="IPR006311">
    <property type="entry name" value="TAT_signal"/>
</dbReference>
<accession>A0A0L6CL63</accession>
<dbReference type="AlphaFoldDB" id="A0A0L6CL63"/>
<reference evidence="4" key="1">
    <citation type="submission" date="2015-03" db="EMBL/GenBank/DDBJ databases">
        <title>Luteipulveratus halotolerans sp. nov., a novel actinobacterium (Dermacoccaceae) from Sarawak, Malaysia.</title>
        <authorList>
            <person name="Juboi H."/>
            <person name="Basik A."/>
            <person name="Shamsul S.S."/>
            <person name="Arnold P."/>
            <person name="Schmitt E.K."/>
            <person name="Sanglier J.-J."/>
            <person name="Yeo T."/>
        </authorList>
    </citation>
    <scope>NUCLEOTIDE SEQUENCE [LARGE SCALE GENOMIC DNA]</scope>
    <source>
        <strain evidence="4">C296001</strain>
    </source>
</reference>
<dbReference type="OrthoDB" id="438898at2"/>
<evidence type="ECO:0000256" key="2">
    <source>
        <dbReference type="SAM" id="SignalP"/>
    </source>
</evidence>
<feature type="region of interest" description="Disordered" evidence="1">
    <location>
        <begin position="16"/>
        <end position="84"/>
    </location>
</feature>
<evidence type="ECO:0000256" key="1">
    <source>
        <dbReference type="SAM" id="MobiDB-lite"/>
    </source>
</evidence>
<comment type="caution">
    <text evidence="3">The sequence shown here is derived from an EMBL/GenBank/DDBJ whole genome shotgun (WGS) entry which is preliminary data.</text>
</comment>
<dbReference type="InterPro" id="IPR011330">
    <property type="entry name" value="Glyco_hydro/deAcase_b/a-brl"/>
</dbReference>
<keyword evidence="2" id="KW-0732">Signal</keyword>
<feature type="chain" id="PRO_5005562749" evidence="2">
    <location>
        <begin position="20"/>
        <end position="409"/>
    </location>
</feature>
<dbReference type="SUPFAM" id="SSF88713">
    <property type="entry name" value="Glycoside hydrolase/deacetylase"/>
    <property type="match status" value="1"/>
</dbReference>
<dbReference type="InterPro" id="IPR052740">
    <property type="entry name" value="CE4"/>
</dbReference>
<evidence type="ECO:0000313" key="3">
    <source>
        <dbReference type="EMBL" id="KNX38273.1"/>
    </source>
</evidence>
<dbReference type="Gene3D" id="3.20.20.370">
    <property type="entry name" value="Glycoside hydrolase/deacetylase"/>
    <property type="match status" value="1"/>
</dbReference>
<dbReference type="PATRIC" id="fig|1631356.3.peg.3139"/>
<keyword evidence="3" id="KW-0449">Lipoprotein</keyword>
<dbReference type="PROSITE" id="PS51257">
    <property type="entry name" value="PROKAR_LIPOPROTEIN"/>
    <property type="match status" value="1"/>
</dbReference>
<feature type="signal peptide" evidence="2">
    <location>
        <begin position="1"/>
        <end position="19"/>
    </location>
</feature>